<sequence length="230" mass="26238">MSESSVHTMQDVFEQNLALWQHTQSQFTDWMKDGLDTATTPPSPDPTAFTQTPYSQMVGTDMLFGADRKAMAFMDAIMKLAGTSSELNGVMGQAWVEAYQRYSTTDVHKDELADVMSAVNAWFNYANDALLHCQRTQEFLEAQRNYVKASTECRNRYRELMEVFQEQHQMPTRSEVDDLSQTVYELRKEVRALKRQLKQQREVPAATEEAMDTPTDIPDDIASKKTGRAA</sequence>
<dbReference type="InterPro" id="IPR010123">
    <property type="entry name" value="PHA_synth_III_E"/>
</dbReference>
<comment type="pathway">
    <text evidence="1">Biopolymer metabolism; poly-(R)-3-hydroxybutanoate biosynthesis.</text>
</comment>
<evidence type="ECO:0000256" key="4">
    <source>
        <dbReference type="SAM" id="MobiDB-lite"/>
    </source>
</evidence>
<dbReference type="Pfam" id="PF09712">
    <property type="entry name" value="PHA_synth_III_E"/>
    <property type="match status" value="1"/>
</dbReference>
<organism evidence="5 6">
    <name type="scientific">OM182 bacterium MED-G24</name>
    <dbReference type="NCBI Taxonomy" id="1986255"/>
    <lineage>
        <taxon>Bacteria</taxon>
        <taxon>Pseudomonadati</taxon>
        <taxon>Pseudomonadota</taxon>
        <taxon>Gammaproteobacteria</taxon>
        <taxon>OMG group</taxon>
        <taxon>OM182 clade</taxon>
    </lineage>
</organism>
<name>A0A2A5WQA3_9GAMM</name>
<feature type="region of interest" description="Disordered" evidence="4">
    <location>
        <begin position="195"/>
        <end position="230"/>
    </location>
</feature>
<dbReference type="UniPathway" id="UPA00917"/>
<evidence type="ECO:0000256" key="2">
    <source>
        <dbReference type="ARBA" id="ARBA00019066"/>
    </source>
</evidence>
<evidence type="ECO:0000256" key="1">
    <source>
        <dbReference type="ARBA" id="ARBA00004683"/>
    </source>
</evidence>
<proteinExistence type="predicted"/>
<keyword evidence="3" id="KW-0583">PHB biosynthesis</keyword>
<evidence type="ECO:0000313" key="6">
    <source>
        <dbReference type="Proteomes" id="UP000219327"/>
    </source>
</evidence>
<comment type="caution">
    <text evidence="5">The sequence shown here is derived from an EMBL/GenBank/DDBJ whole genome shotgun (WGS) entry which is preliminary data.</text>
</comment>
<dbReference type="Proteomes" id="UP000219327">
    <property type="component" value="Unassembled WGS sequence"/>
</dbReference>
<reference evidence="5 6" key="1">
    <citation type="submission" date="2017-08" db="EMBL/GenBank/DDBJ databases">
        <title>Fine stratification of microbial communities through a metagenomic profile of the photic zone.</title>
        <authorList>
            <person name="Haro-Moreno J.M."/>
            <person name="Lopez-Perez M."/>
            <person name="De La Torre J."/>
            <person name="Picazo A."/>
            <person name="Camacho A."/>
            <person name="Rodriguez-Valera F."/>
        </authorList>
    </citation>
    <scope>NUCLEOTIDE SEQUENCE [LARGE SCALE GENOMIC DNA]</scope>
    <source>
        <strain evidence="5">MED-G24</strain>
    </source>
</reference>
<evidence type="ECO:0000313" key="5">
    <source>
        <dbReference type="EMBL" id="PDH38642.1"/>
    </source>
</evidence>
<gene>
    <name evidence="5" type="ORF">CNE99_06875</name>
</gene>
<protein>
    <recommendedName>
        <fullName evidence="2">Poly(3-hydroxyalkanoate) polymerase subunit PhaE</fullName>
    </recommendedName>
</protein>
<accession>A0A2A5WQA3</accession>
<evidence type="ECO:0000256" key="3">
    <source>
        <dbReference type="ARBA" id="ARBA00022752"/>
    </source>
</evidence>
<dbReference type="AlphaFoldDB" id="A0A2A5WQA3"/>
<feature type="region of interest" description="Disordered" evidence="4">
    <location>
        <begin position="33"/>
        <end position="52"/>
    </location>
</feature>
<dbReference type="GO" id="GO:0042619">
    <property type="term" value="P:poly-hydroxybutyrate biosynthetic process"/>
    <property type="evidence" value="ECO:0007669"/>
    <property type="project" value="UniProtKB-KW"/>
</dbReference>
<dbReference type="EMBL" id="NTKD01000035">
    <property type="protein sequence ID" value="PDH38642.1"/>
    <property type="molecule type" value="Genomic_DNA"/>
</dbReference>